<dbReference type="Proteomes" id="UP000274695">
    <property type="component" value="Unassembled WGS sequence"/>
</dbReference>
<sequence length="109" mass="12384">MELRTAPYLWPINYVQYLGPSQSRSEPAPTPIFVGGRAEADRITRKTFALAHRGQSPLLHRWYGFVGGRAEADRITLPASSEADRITCNILARANRGRRPLLHVVRWFL</sequence>
<evidence type="ECO:0000313" key="2">
    <source>
        <dbReference type="Proteomes" id="UP000274695"/>
    </source>
</evidence>
<organism evidence="1 2">
    <name type="scientific">Zhongshania marina</name>
    <dbReference type="NCBI Taxonomy" id="2304603"/>
    <lineage>
        <taxon>Bacteria</taxon>
        <taxon>Pseudomonadati</taxon>
        <taxon>Pseudomonadota</taxon>
        <taxon>Gammaproteobacteria</taxon>
        <taxon>Cellvibrionales</taxon>
        <taxon>Spongiibacteraceae</taxon>
        <taxon>Zhongshania</taxon>
    </lineage>
</organism>
<comment type="caution">
    <text evidence="1">The sequence shown here is derived from an EMBL/GenBank/DDBJ whole genome shotgun (WGS) entry which is preliminary data.</text>
</comment>
<proteinExistence type="predicted"/>
<gene>
    <name evidence="1" type="ORF">D0911_03090</name>
</gene>
<reference evidence="1 2" key="1">
    <citation type="submission" date="2018-10" db="EMBL/GenBank/DDBJ databases">
        <title>Draft genome sequence of Zhongshania sp. DSW25-10.</title>
        <authorList>
            <person name="Oh J."/>
        </authorList>
    </citation>
    <scope>NUCLEOTIDE SEQUENCE [LARGE SCALE GENOMIC DNA]</scope>
    <source>
        <strain evidence="1 2">DSW25-10</strain>
    </source>
</reference>
<dbReference type="EMBL" id="RHGB01000002">
    <property type="protein sequence ID" value="RNL67226.1"/>
    <property type="molecule type" value="Genomic_DNA"/>
</dbReference>
<evidence type="ECO:0000313" key="1">
    <source>
        <dbReference type="EMBL" id="RNL67226.1"/>
    </source>
</evidence>
<keyword evidence="2" id="KW-1185">Reference proteome</keyword>
<protein>
    <submittedName>
        <fullName evidence="1">Uncharacterized protein</fullName>
    </submittedName>
</protein>
<name>A0ABX9W8V3_9GAMM</name>
<accession>A0ABX9W8V3</accession>